<dbReference type="AlphaFoldDB" id="A0A558J1U7"/>
<protein>
    <submittedName>
        <fullName evidence="3">RNA-binding transcriptional accessory protein</fullName>
    </submittedName>
</protein>
<dbReference type="InterPro" id="IPR010994">
    <property type="entry name" value="RuvA_2-like"/>
</dbReference>
<dbReference type="FunFam" id="1.10.10.650:FF:000001">
    <property type="entry name" value="S1 RNA-binding domain 1"/>
    <property type="match status" value="1"/>
</dbReference>
<reference evidence="3 4" key="1">
    <citation type="submission" date="2019-07" db="EMBL/GenBank/DDBJ databases">
        <title>Diversity of Bacteria from Kongsfjorden, Arctic.</title>
        <authorList>
            <person name="Yu Y."/>
        </authorList>
    </citation>
    <scope>NUCLEOTIDE SEQUENCE [LARGE SCALE GENOMIC DNA]</scope>
    <source>
        <strain evidence="3 4">SM1922</strain>
    </source>
</reference>
<feature type="compositionally biased region" description="Low complexity" evidence="1">
    <location>
        <begin position="771"/>
        <end position="784"/>
    </location>
</feature>
<dbReference type="Gene3D" id="2.40.50.140">
    <property type="entry name" value="Nucleic acid-binding proteins"/>
    <property type="match status" value="1"/>
</dbReference>
<name>A0A558J1U7_9GAMM</name>
<organism evidence="3 4">
    <name type="scientific">Vreelandella titanicae</name>
    <dbReference type="NCBI Taxonomy" id="664683"/>
    <lineage>
        <taxon>Bacteria</taxon>
        <taxon>Pseudomonadati</taxon>
        <taxon>Pseudomonadota</taxon>
        <taxon>Gammaproteobacteria</taxon>
        <taxon>Oceanospirillales</taxon>
        <taxon>Halomonadaceae</taxon>
        <taxon>Vreelandella</taxon>
    </lineage>
</organism>
<dbReference type="EMBL" id="VNFE01000008">
    <property type="protein sequence ID" value="TVU87641.1"/>
    <property type="molecule type" value="Genomic_DNA"/>
</dbReference>
<dbReference type="RefSeq" id="WP_144815118.1">
    <property type="nucleotide sequence ID" value="NZ_VNFE01000008.1"/>
</dbReference>
<dbReference type="SUPFAM" id="SSF50249">
    <property type="entry name" value="Nucleic acid-binding proteins"/>
    <property type="match status" value="1"/>
</dbReference>
<dbReference type="InterPro" id="IPR044146">
    <property type="entry name" value="S1_Tex"/>
</dbReference>
<dbReference type="InterPro" id="IPR003029">
    <property type="entry name" value="S1_domain"/>
</dbReference>
<dbReference type="Gene3D" id="1.10.3500.10">
    <property type="entry name" value="Tex N-terminal region-like"/>
    <property type="match status" value="1"/>
</dbReference>
<dbReference type="InterPro" id="IPR006641">
    <property type="entry name" value="YqgF/RNaseH-like_dom"/>
</dbReference>
<proteinExistence type="predicted"/>
<dbReference type="Gene3D" id="3.30.420.140">
    <property type="entry name" value="YqgF/RNase H-like domain"/>
    <property type="match status" value="1"/>
</dbReference>
<dbReference type="Pfam" id="PF00575">
    <property type="entry name" value="S1"/>
    <property type="match status" value="1"/>
</dbReference>
<dbReference type="PROSITE" id="PS50126">
    <property type="entry name" value="S1"/>
    <property type="match status" value="1"/>
</dbReference>
<dbReference type="Pfam" id="PF12836">
    <property type="entry name" value="HHH_3"/>
    <property type="match status" value="1"/>
</dbReference>
<dbReference type="InterPro" id="IPR012337">
    <property type="entry name" value="RNaseH-like_sf"/>
</dbReference>
<dbReference type="CDD" id="cd05685">
    <property type="entry name" value="S1_Tex"/>
    <property type="match status" value="1"/>
</dbReference>
<dbReference type="Pfam" id="PF22706">
    <property type="entry name" value="Tex_central_region"/>
    <property type="match status" value="1"/>
</dbReference>
<sequence length="784" mass="85547">MDVNQRIISRLATELGVRPEQVSATVELLDGGATVPFIARYRKEVTGALDDIQLRQLDERLRYLRELEERRAAVLAAIDEQGKLDGPLKASIDAAETKQRLEDLYLPFKKKRRTKAQIAREAGLEPLADALLADPSLDPDSEAANYLRPAEGDIPAIEDAKAALDGAKQILMERFAEDPELIGQLRERLWQEGELSARVLEGKQQEGAKFSDYFEHDEKLAKAPSHRALAMFRARNEGVLSLSIRLPGEEEAPVHPAQVTIAKQFGISDQGRPADKWLAEVVRWTWRVKLYTALETELLGRLREQAELTAIEVFAANLKDLLLAAPAGQKVTLAIDPGQRTGCKVAVIDATGQFVDHTTIYPHAPQNRWDESLAVLAKLAKQHGVELIAVGNGTASRETDKLAGELLKALAPAHRLSKVMVSEAGASVYSASEYASREMPDLDVTVRGAVSIGRRLQDPLAELVKIEPKSIGVGQYQHDVSQVQLSRSLEVVIEDCVNAVGVDLNTASSALLSRVAGLSAALAENIVAQRNAKGAFKSRKELLDVSRLGAKTFEQCAGFLRIHNANNPLDASAVHPEAYPLVERIAKQSGREVRGLIGDSAALKALKPADFADERFGVPTVSDILKELDKPGRDPRPEFKAAEFREGVETLNDLKLSMVLEGTVTNVTHFGAFVDIGVHQDGLVHISALSDRFIDDPRSVVKAGDIVTVKVMSVDIPRKRVGLSMRLDDQPEAENDANKHDGSTRDQRNANRKPSRNQRNSAKTDEPAPMGALGAALLKARGGK</sequence>
<dbReference type="GO" id="GO:0005829">
    <property type="term" value="C:cytosol"/>
    <property type="evidence" value="ECO:0007669"/>
    <property type="project" value="TreeGrafter"/>
</dbReference>
<dbReference type="InterPro" id="IPR041692">
    <property type="entry name" value="HHH_9"/>
</dbReference>
<dbReference type="InterPro" id="IPR050437">
    <property type="entry name" value="Ribos_protein_bS1-like"/>
</dbReference>
<dbReference type="Pfam" id="PF16921">
    <property type="entry name" value="Tex_YqgF"/>
    <property type="match status" value="1"/>
</dbReference>
<dbReference type="Proteomes" id="UP000317288">
    <property type="component" value="Unassembled WGS sequence"/>
</dbReference>
<evidence type="ECO:0000256" key="1">
    <source>
        <dbReference type="SAM" id="MobiDB-lite"/>
    </source>
</evidence>
<dbReference type="InterPro" id="IPR023323">
    <property type="entry name" value="Tex-like_dom_sf"/>
</dbReference>
<dbReference type="GO" id="GO:0003735">
    <property type="term" value="F:structural constituent of ribosome"/>
    <property type="evidence" value="ECO:0007669"/>
    <property type="project" value="TreeGrafter"/>
</dbReference>
<feature type="compositionally biased region" description="Basic and acidic residues" evidence="1">
    <location>
        <begin position="736"/>
        <end position="749"/>
    </location>
</feature>
<dbReference type="SUPFAM" id="SSF158832">
    <property type="entry name" value="Tex N-terminal region-like"/>
    <property type="match status" value="1"/>
</dbReference>
<evidence type="ECO:0000259" key="2">
    <source>
        <dbReference type="PROSITE" id="PS50126"/>
    </source>
</evidence>
<gene>
    <name evidence="3" type="ORF">FQP89_21075</name>
</gene>
<dbReference type="SUPFAM" id="SSF53098">
    <property type="entry name" value="Ribonuclease H-like"/>
    <property type="match status" value="1"/>
</dbReference>
<dbReference type="Gene3D" id="1.10.150.310">
    <property type="entry name" value="Tex RuvX-like domain-like"/>
    <property type="match status" value="1"/>
</dbReference>
<dbReference type="Pfam" id="PF17674">
    <property type="entry name" value="HHH_9"/>
    <property type="match status" value="1"/>
</dbReference>
<dbReference type="InterPro" id="IPR037027">
    <property type="entry name" value="YqgF/RNaseH-like_dom_sf"/>
</dbReference>
<dbReference type="InterPro" id="IPR055179">
    <property type="entry name" value="Tex-like_central_region"/>
</dbReference>
<evidence type="ECO:0000313" key="4">
    <source>
        <dbReference type="Proteomes" id="UP000317288"/>
    </source>
</evidence>
<dbReference type="FunFam" id="1.10.150.310:FF:000001">
    <property type="entry name" value="RNA-binding transcriptional accessory protein"/>
    <property type="match status" value="1"/>
</dbReference>
<dbReference type="GO" id="GO:0006139">
    <property type="term" value="P:nucleobase-containing compound metabolic process"/>
    <property type="evidence" value="ECO:0007669"/>
    <property type="project" value="InterPro"/>
</dbReference>
<dbReference type="InterPro" id="IPR023319">
    <property type="entry name" value="Tex-like_HTH_dom_sf"/>
</dbReference>
<dbReference type="GO" id="GO:0006412">
    <property type="term" value="P:translation"/>
    <property type="evidence" value="ECO:0007669"/>
    <property type="project" value="TreeGrafter"/>
</dbReference>
<dbReference type="Gene3D" id="1.10.10.650">
    <property type="entry name" value="RuvA domain 2-like"/>
    <property type="match status" value="1"/>
</dbReference>
<dbReference type="InterPro" id="IPR032639">
    <property type="entry name" value="Tex_YqgF"/>
</dbReference>
<evidence type="ECO:0000313" key="3">
    <source>
        <dbReference type="EMBL" id="TVU87641.1"/>
    </source>
</evidence>
<accession>A0A558J1U7</accession>
<dbReference type="Pfam" id="PF09371">
    <property type="entry name" value="Tex_N"/>
    <property type="match status" value="1"/>
</dbReference>
<dbReference type="SMART" id="SM00316">
    <property type="entry name" value="S1"/>
    <property type="match status" value="1"/>
</dbReference>
<dbReference type="GO" id="GO:0003729">
    <property type="term" value="F:mRNA binding"/>
    <property type="evidence" value="ECO:0007669"/>
    <property type="project" value="TreeGrafter"/>
</dbReference>
<dbReference type="SMART" id="SM00732">
    <property type="entry name" value="YqgFc"/>
    <property type="match status" value="1"/>
</dbReference>
<dbReference type="PANTHER" id="PTHR10724">
    <property type="entry name" value="30S RIBOSOMAL PROTEIN S1"/>
    <property type="match status" value="1"/>
</dbReference>
<dbReference type="FunFam" id="3.30.420.140:FF:000001">
    <property type="entry name" value="RNA-binding transcriptional accessory protein"/>
    <property type="match status" value="1"/>
</dbReference>
<dbReference type="FunFam" id="2.40.50.140:FF:000051">
    <property type="entry name" value="RNA-binding transcriptional accessory protein"/>
    <property type="match status" value="1"/>
</dbReference>
<feature type="region of interest" description="Disordered" evidence="1">
    <location>
        <begin position="725"/>
        <end position="784"/>
    </location>
</feature>
<dbReference type="InterPro" id="IPR018974">
    <property type="entry name" value="Tex-like_N"/>
</dbReference>
<dbReference type="InterPro" id="IPR012340">
    <property type="entry name" value="NA-bd_OB-fold"/>
</dbReference>
<dbReference type="PANTHER" id="PTHR10724:SF10">
    <property type="entry name" value="S1 RNA-BINDING DOMAIN-CONTAINING PROTEIN 1"/>
    <property type="match status" value="1"/>
</dbReference>
<dbReference type="SUPFAM" id="SSF47781">
    <property type="entry name" value="RuvA domain 2-like"/>
    <property type="match status" value="2"/>
</dbReference>
<comment type="caution">
    <text evidence="3">The sequence shown here is derived from an EMBL/GenBank/DDBJ whole genome shotgun (WGS) entry which is preliminary data.</text>
</comment>
<feature type="domain" description="S1 motif" evidence="2">
    <location>
        <begin position="657"/>
        <end position="726"/>
    </location>
</feature>